<evidence type="ECO:0000256" key="1">
    <source>
        <dbReference type="SAM" id="Phobius"/>
    </source>
</evidence>
<reference evidence="3" key="1">
    <citation type="submission" date="2016-10" db="EMBL/GenBank/DDBJ databases">
        <authorList>
            <person name="Varghese N."/>
            <person name="Submissions S."/>
        </authorList>
    </citation>
    <scope>NUCLEOTIDE SEQUENCE [LARGE SCALE GENOMIC DNA]</scope>
    <source>
        <strain evidence="3">DS-12</strain>
    </source>
</reference>
<evidence type="ECO:0000313" key="3">
    <source>
        <dbReference type="Proteomes" id="UP000199036"/>
    </source>
</evidence>
<evidence type="ECO:0008006" key="4">
    <source>
        <dbReference type="Google" id="ProtNLM"/>
    </source>
</evidence>
<gene>
    <name evidence="2" type="ORF">SAMN05421741_1505</name>
</gene>
<keyword evidence="1" id="KW-0812">Transmembrane</keyword>
<feature type="transmembrane region" description="Helical" evidence="1">
    <location>
        <begin position="30"/>
        <end position="51"/>
    </location>
</feature>
<organism evidence="2 3">
    <name type="scientific">Paenimyroides ummariense</name>
    <dbReference type="NCBI Taxonomy" id="913024"/>
    <lineage>
        <taxon>Bacteria</taxon>
        <taxon>Pseudomonadati</taxon>
        <taxon>Bacteroidota</taxon>
        <taxon>Flavobacteriia</taxon>
        <taxon>Flavobacteriales</taxon>
        <taxon>Flavobacteriaceae</taxon>
        <taxon>Paenimyroides</taxon>
    </lineage>
</organism>
<keyword evidence="1" id="KW-0472">Membrane</keyword>
<proteinExistence type="predicted"/>
<keyword evidence="3" id="KW-1185">Reference proteome</keyword>
<evidence type="ECO:0000313" key="2">
    <source>
        <dbReference type="EMBL" id="SFO39542.1"/>
    </source>
</evidence>
<sequence length="92" mass="11129">MKKLKETIHRYFDKIDIRWKRLSLKKQHQYLIVLFIGYLLLTITVIFKIWYDTGSNGAKMRIKHIENPVMKNSPYKDSLDHKIRNLLINNDL</sequence>
<name>A0A1I5GU51_9FLAO</name>
<dbReference type="RefSeq" id="WP_091526635.1">
    <property type="nucleotide sequence ID" value="NZ_FOVI01000050.1"/>
</dbReference>
<dbReference type="Proteomes" id="UP000199036">
    <property type="component" value="Unassembled WGS sequence"/>
</dbReference>
<keyword evidence="1" id="KW-1133">Transmembrane helix</keyword>
<dbReference type="OrthoDB" id="675530at2"/>
<dbReference type="STRING" id="913024.SAMN05421741_1505"/>
<protein>
    <recommendedName>
        <fullName evidence="4">Nitrogen regulatory IIA protein</fullName>
    </recommendedName>
</protein>
<accession>A0A1I5GU51</accession>
<dbReference type="AlphaFoldDB" id="A0A1I5GU51"/>
<dbReference type="EMBL" id="FOVI01000050">
    <property type="protein sequence ID" value="SFO39542.1"/>
    <property type="molecule type" value="Genomic_DNA"/>
</dbReference>